<dbReference type="Pfam" id="PF07883">
    <property type="entry name" value="Cupin_2"/>
    <property type="match status" value="1"/>
</dbReference>
<dbReference type="InterPro" id="IPR011051">
    <property type="entry name" value="RmlC_Cupin_sf"/>
</dbReference>
<dbReference type="Gene3D" id="2.60.120.10">
    <property type="entry name" value="Jelly Rolls"/>
    <property type="match status" value="1"/>
</dbReference>
<reference evidence="2 3" key="1">
    <citation type="submission" date="2024-09" db="EMBL/GenBank/DDBJ databases">
        <authorList>
            <person name="Sun Q."/>
            <person name="Mori K."/>
        </authorList>
    </citation>
    <scope>NUCLEOTIDE SEQUENCE [LARGE SCALE GENOMIC DNA]</scope>
    <source>
        <strain evidence="2 3">JCM 11411</strain>
    </source>
</reference>
<keyword evidence="3" id="KW-1185">Reference proteome</keyword>
<dbReference type="InterPro" id="IPR013096">
    <property type="entry name" value="Cupin_2"/>
</dbReference>
<proteinExistence type="predicted"/>
<dbReference type="EMBL" id="JBHMAS010000039">
    <property type="protein sequence ID" value="MFB9781294.1"/>
    <property type="molecule type" value="Genomic_DNA"/>
</dbReference>
<dbReference type="Proteomes" id="UP001589587">
    <property type="component" value="Unassembled WGS sequence"/>
</dbReference>
<protein>
    <submittedName>
        <fullName evidence="2">Cupin domain-containing protein</fullName>
    </submittedName>
</protein>
<evidence type="ECO:0000313" key="2">
    <source>
        <dbReference type="EMBL" id="MFB9781294.1"/>
    </source>
</evidence>
<comment type="caution">
    <text evidence="2">The sequence shown here is derived from an EMBL/GenBank/DDBJ whole genome shotgun (WGS) entry which is preliminary data.</text>
</comment>
<name>A0ABV5XHL1_9NOCA</name>
<dbReference type="RefSeq" id="WP_350491561.1">
    <property type="nucleotide sequence ID" value="NZ_JBHMAS010000039.1"/>
</dbReference>
<feature type="domain" description="Cupin type-2" evidence="1">
    <location>
        <begin position="68"/>
        <end position="129"/>
    </location>
</feature>
<dbReference type="InterPro" id="IPR014710">
    <property type="entry name" value="RmlC-like_jellyroll"/>
</dbReference>
<gene>
    <name evidence="2" type="ORF">ACFFQ6_16495</name>
</gene>
<organism evidence="2 3">
    <name type="scientific">Rhodococcus baikonurensis</name>
    <dbReference type="NCBI Taxonomy" id="172041"/>
    <lineage>
        <taxon>Bacteria</taxon>
        <taxon>Bacillati</taxon>
        <taxon>Actinomycetota</taxon>
        <taxon>Actinomycetes</taxon>
        <taxon>Mycobacteriales</taxon>
        <taxon>Nocardiaceae</taxon>
        <taxon>Rhodococcus</taxon>
        <taxon>Rhodococcus erythropolis group</taxon>
    </lineage>
</organism>
<evidence type="ECO:0000313" key="3">
    <source>
        <dbReference type="Proteomes" id="UP001589587"/>
    </source>
</evidence>
<sequence>MTLVFGNLVDGLDWVPMGLDQQASPSYFWNEGGFLKDAPVDFGATFEGNMFVTSKPIDRPRFNRNPLRVTPGFTVPRHHHNMDEMLFMLAGEYNIEHYDNEEPETVTVRPGGIFVSRAGTAYTMTAGSEGATYIETWPRPVTELETYWHNYGWVEAKGDNR</sequence>
<accession>A0ABV5XHL1</accession>
<evidence type="ECO:0000259" key="1">
    <source>
        <dbReference type="Pfam" id="PF07883"/>
    </source>
</evidence>
<dbReference type="SUPFAM" id="SSF51182">
    <property type="entry name" value="RmlC-like cupins"/>
    <property type="match status" value="1"/>
</dbReference>